<proteinExistence type="predicted"/>
<evidence type="ECO:0008006" key="3">
    <source>
        <dbReference type="Google" id="ProtNLM"/>
    </source>
</evidence>
<dbReference type="OrthoDB" id="2361512at2"/>
<dbReference type="Proteomes" id="UP000287239">
    <property type="component" value="Unassembled WGS sequence"/>
</dbReference>
<gene>
    <name evidence="1" type="ORF">CBF35_10770</name>
</gene>
<dbReference type="InterPro" id="IPR021701">
    <property type="entry name" value="DUF3284"/>
</dbReference>
<protein>
    <recommendedName>
        <fullName evidence="3">DUF3284 domain-containing protein</fullName>
    </recommendedName>
</protein>
<comment type="caution">
    <text evidence="1">The sequence shown here is derived from an EMBL/GenBank/DDBJ whole genome shotgun (WGS) entry which is preliminary data.</text>
</comment>
<accession>A0A429ZKH7</accession>
<dbReference type="AlphaFoldDB" id="A0A429ZKH7"/>
<organism evidence="1 2">
    <name type="scientific">Vagococcus salmoninarum</name>
    <dbReference type="NCBI Taxonomy" id="2739"/>
    <lineage>
        <taxon>Bacteria</taxon>
        <taxon>Bacillati</taxon>
        <taxon>Bacillota</taxon>
        <taxon>Bacilli</taxon>
        <taxon>Lactobacillales</taxon>
        <taxon>Enterococcaceae</taxon>
        <taxon>Vagococcus</taxon>
    </lineage>
</organism>
<dbReference type="Pfam" id="PF11687">
    <property type="entry name" value="DUF3284"/>
    <property type="match status" value="1"/>
</dbReference>
<name>A0A429ZKH7_9ENTE</name>
<evidence type="ECO:0000313" key="2">
    <source>
        <dbReference type="Proteomes" id="UP000287239"/>
    </source>
</evidence>
<dbReference type="EMBL" id="NGJU01000016">
    <property type="protein sequence ID" value="RST94188.1"/>
    <property type="molecule type" value="Genomic_DNA"/>
</dbReference>
<keyword evidence="2" id="KW-1185">Reference proteome</keyword>
<dbReference type="GeneID" id="98568857"/>
<dbReference type="RefSeq" id="WP_126781005.1">
    <property type="nucleotide sequence ID" value="NZ_CAUQJP010000112.1"/>
</dbReference>
<sequence>MEIIKQMNVPAAFLYDKIIDSVLFDIRKQTGKSVTKKQLNNFEYVKEYSKNSRAKIKIEKHIENQSYHFRTSTTRNDFLVKYDIQPIDDKTCQVVYQEEMESFGTLQKLNDAATGLLLGFLKKKQFKKMLTMIESSY</sequence>
<evidence type="ECO:0000313" key="1">
    <source>
        <dbReference type="EMBL" id="RST94188.1"/>
    </source>
</evidence>
<reference evidence="1 2" key="1">
    <citation type="submission" date="2017-05" db="EMBL/GenBank/DDBJ databases">
        <title>Vagococcus spp. assemblies.</title>
        <authorList>
            <person name="Gulvik C.A."/>
        </authorList>
    </citation>
    <scope>NUCLEOTIDE SEQUENCE [LARGE SCALE GENOMIC DNA]</scope>
    <source>
        <strain evidence="1 2">NCFB 2777</strain>
    </source>
</reference>